<proteinExistence type="inferred from homology"/>
<dbReference type="Proteomes" id="UP001058120">
    <property type="component" value="Chromosome"/>
</dbReference>
<gene>
    <name evidence="3" type="ORF">JBF11_05710</name>
</gene>
<reference evidence="3" key="1">
    <citation type="submission" date="2020-12" db="EMBL/GenBank/DDBJ databases">
        <title>Taurinivorans muris gen. nov., sp. nov., fundamental and realized metabolic niche of a ubiquitous sulfidogenic bacterium in the murine intestine.</title>
        <authorList>
            <person name="Ye H."/>
            <person name="Hanson B.T."/>
            <person name="Loy A."/>
        </authorList>
    </citation>
    <scope>NUCLEOTIDE SEQUENCE</scope>
    <source>
        <strain evidence="3">LT0009</strain>
    </source>
</reference>
<dbReference type="NCBIfam" id="TIGR00730">
    <property type="entry name" value="Rossman fold protein, TIGR00730 family"/>
    <property type="match status" value="1"/>
</dbReference>
<dbReference type="InterPro" id="IPR031100">
    <property type="entry name" value="LOG_fam"/>
</dbReference>
<dbReference type="SUPFAM" id="SSF102405">
    <property type="entry name" value="MCP/YpsA-like"/>
    <property type="match status" value="1"/>
</dbReference>
<keyword evidence="2" id="KW-0378">Hydrolase</keyword>
<evidence type="ECO:0000313" key="4">
    <source>
        <dbReference type="Proteomes" id="UP001058120"/>
    </source>
</evidence>
<comment type="similarity">
    <text evidence="2">Belongs to the LOG family.</text>
</comment>
<accession>A0ABY5XYL4</accession>
<dbReference type="PANTHER" id="PTHR43393:SF2">
    <property type="entry name" value="CYTOKININ RIBOSIDE 5'-MONOPHOSPHATE PHOSPHORIBOHYDROLASE"/>
    <property type="match status" value="1"/>
</dbReference>
<organism evidence="3 4">
    <name type="scientific">Taurinivorans muris</name>
    <dbReference type="NCBI Taxonomy" id="2787751"/>
    <lineage>
        <taxon>Bacteria</taxon>
        <taxon>Pseudomonadati</taxon>
        <taxon>Thermodesulfobacteriota</taxon>
        <taxon>Desulfovibrionia</taxon>
        <taxon>Desulfovibrionales</taxon>
        <taxon>Desulfovibrionaceae</taxon>
        <taxon>Taurinivorans</taxon>
    </lineage>
</organism>
<dbReference type="Pfam" id="PF03641">
    <property type="entry name" value="Lysine_decarbox"/>
    <property type="match status" value="1"/>
</dbReference>
<dbReference type="EC" id="3.2.2.n1" evidence="2"/>
<dbReference type="Gene3D" id="3.40.50.450">
    <property type="match status" value="1"/>
</dbReference>
<evidence type="ECO:0000313" key="3">
    <source>
        <dbReference type="EMBL" id="UWX04982.1"/>
    </source>
</evidence>
<dbReference type="InterPro" id="IPR005269">
    <property type="entry name" value="LOG"/>
</dbReference>
<keyword evidence="4" id="KW-1185">Reference proteome</keyword>
<evidence type="ECO:0000256" key="2">
    <source>
        <dbReference type="RuleBase" id="RU363015"/>
    </source>
</evidence>
<evidence type="ECO:0000256" key="1">
    <source>
        <dbReference type="ARBA" id="ARBA00000274"/>
    </source>
</evidence>
<comment type="catalytic activity">
    <reaction evidence="1">
        <text>AMP + H2O = D-ribose 5-phosphate + adenine</text>
        <dbReference type="Rhea" id="RHEA:20129"/>
        <dbReference type="ChEBI" id="CHEBI:15377"/>
        <dbReference type="ChEBI" id="CHEBI:16708"/>
        <dbReference type="ChEBI" id="CHEBI:78346"/>
        <dbReference type="ChEBI" id="CHEBI:456215"/>
        <dbReference type="EC" id="3.2.2.4"/>
    </reaction>
</comment>
<protein>
    <recommendedName>
        <fullName evidence="2">Cytokinin riboside 5'-monophosphate phosphoribohydrolase</fullName>
        <ecNumber evidence="2">3.2.2.n1</ecNumber>
    </recommendedName>
</protein>
<dbReference type="RefSeq" id="WP_334314537.1">
    <property type="nucleotide sequence ID" value="NZ_CP065938.1"/>
</dbReference>
<sequence length="220" mass="24925">MFRNCDQYQVDNVINMESWRVFRIMGELVDGFDTLKGLPPCVSIFGSARANETDPVYKATERIAQLVCEKGYGVITGGGPGYMEAGNRGAKDVGGVSVGLHIELPHEQDPNPYITTRCDFRYFFLRKLMFVKYAFAYVVMPGGFGTLDELFEAAVLVQTHKINRFPIILYDSKFWSGMIDWIRDQMVSRGYVRAEEIDLLTICDSPEEVIAAIDKFNTEK</sequence>
<dbReference type="PANTHER" id="PTHR43393">
    <property type="entry name" value="CYTOKININ RIBOSIDE 5'-MONOPHOSPHATE PHOSPHORIBOHYDROLASE"/>
    <property type="match status" value="1"/>
</dbReference>
<keyword evidence="2" id="KW-0203">Cytokinin biosynthesis</keyword>
<dbReference type="EMBL" id="CP065938">
    <property type="protein sequence ID" value="UWX04982.1"/>
    <property type="molecule type" value="Genomic_DNA"/>
</dbReference>
<dbReference type="InterPro" id="IPR052341">
    <property type="entry name" value="LOG_family_nucleotidases"/>
</dbReference>
<name>A0ABY5XYL4_9BACT</name>